<dbReference type="Pfam" id="PF00593">
    <property type="entry name" value="TonB_dep_Rec_b-barrel"/>
    <property type="match status" value="1"/>
</dbReference>
<protein>
    <submittedName>
        <fullName evidence="16">TonB-dependent receptor</fullName>
    </submittedName>
</protein>
<feature type="signal peptide" evidence="13">
    <location>
        <begin position="1"/>
        <end position="34"/>
    </location>
</feature>
<dbReference type="Proteomes" id="UP001626549">
    <property type="component" value="Chromosome"/>
</dbReference>
<proteinExistence type="inferred from homology"/>
<evidence type="ECO:0000256" key="7">
    <source>
        <dbReference type="ARBA" id="ARBA00023065"/>
    </source>
</evidence>
<dbReference type="EMBL" id="CP136865">
    <property type="protein sequence ID" value="WOJ98012.1"/>
    <property type="molecule type" value="Genomic_DNA"/>
</dbReference>
<organism evidence="16 17">
    <name type="scientific">Congregibacter brevis</name>
    <dbReference type="NCBI Taxonomy" id="3081201"/>
    <lineage>
        <taxon>Bacteria</taxon>
        <taxon>Pseudomonadati</taxon>
        <taxon>Pseudomonadota</taxon>
        <taxon>Gammaproteobacteria</taxon>
        <taxon>Cellvibrionales</taxon>
        <taxon>Halieaceae</taxon>
        <taxon>Congregibacter</taxon>
    </lineage>
</organism>
<dbReference type="InterPro" id="IPR000531">
    <property type="entry name" value="Beta-barrel_TonB"/>
</dbReference>
<dbReference type="InterPro" id="IPR036942">
    <property type="entry name" value="Beta-barrel_TonB_sf"/>
</dbReference>
<keyword evidence="5 11" id="KW-0812">Transmembrane</keyword>
<reference evidence="16 17" key="1">
    <citation type="submission" date="2023-10" db="EMBL/GenBank/DDBJ databases">
        <title>Two novel species belonging to the OM43/NOR5 clade.</title>
        <authorList>
            <person name="Park M."/>
        </authorList>
    </citation>
    <scope>NUCLEOTIDE SEQUENCE [LARGE SCALE GENOMIC DNA]</scope>
    <source>
        <strain evidence="16 17">IMCC45268</strain>
    </source>
</reference>
<accession>A0ABZ0IG42</accession>
<evidence type="ECO:0000256" key="6">
    <source>
        <dbReference type="ARBA" id="ARBA00023004"/>
    </source>
</evidence>
<dbReference type="Gene3D" id="2.40.170.20">
    <property type="entry name" value="TonB-dependent receptor, beta-barrel domain"/>
    <property type="match status" value="1"/>
</dbReference>
<evidence type="ECO:0000256" key="13">
    <source>
        <dbReference type="SAM" id="SignalP"/>
    </source>
</evidence>
<keyword evidence="16" id="KW-0675">Receptor</keyword>
<evidence type="ECO:0000256" key="11">
    <source>
        <dbReference type="PROSITE-ProRule" id="PRU01360"/>
    </source>
</evidence>
<dbReference type="PANTHER" id="PTHR32552">
    <property type="entry name" value="FERRICHROME IRON RECEPTOR-RELATED"/>
    <property type="match status" value="1"/>
</dbReference>
<feature type="domain" description="TonB-dependent receptor-like beta-barrel" evidence="14">
    <location>
        <begin position="313"/>
        <end position="798"/>
    </location>
</feature>
<evidence type="ECO:0000259" key="14">
    <source>
        <dbReference type="Pfam" id="PF00593"/>
    </source>
</evidence>
<keyword evidence="6" id="KW-0408">Iron</keyword>
<evidence type="ECO:0000259" key="15">
    <source>
        <dbReference type="Pfam" id="PF07715"/>
    </source>
</evidence>
<keyword evidence="3 11" id="KW-1134">Transmembrane beta strand</keyword>
<keyword evidence="2 11" id="KW-0813">Transport</keyword>
<keyword evidence="8 12" id="KW-0798">TonB box</keyword>
<evidence type="ECO:0000256" key="12">
    <source>
        <dbReference type="RuleBase" id="RU003357"/>
    </source>
</evidence>
<comment type="similarity">
    <text evidence="11 12">Belongs to the TonB-dependent receptor family.</text>
</comment>
<gene>
    <name evidence="16" type="ORF">R0137_05400</name>
</gene>
<keyword evidence="9 11" id="KW-0472">Membrane</keyword>
<evidence type="ECO:0000256" key="4">
    <source>
        <dbReference type="ARBA" id="ARBA00022496"/>
    </source>
</evidence>
<evidence type="ECO:0000256" key="8">
    <source>
        <dbReference type="ARBA" id="ARBA00023077"/>
    </source>
</evidence>
<keyword evidence="17" id="KW-1185">Reference proteome</keyword>
<dbReference type="SUPFAM" id="SSF56935">
    <property type="entry name" value="Porins"/>
    <property type="match status" value="1"/>
</dbReference>
<evidence type="ECO:0000313" key="17">
    <source>
        <dbReference type="Proteomes" id="UP001626549"/>
    </source>
</evidence>
<evidence type="ECO:0000256" key="2">
    <source>
        <dbReference type="ARBA" id="ARBA00022448"/>
    </source>
</evidence>
<keyword evidence="10 11" id="KW-0998">Cell outer membrane</keyword>
<keyword evidence="7" id="KW-0406">Ion transport</keyword>
<keyword evidence="13" id="KW-0732">Signal</keyword>
<feature type="chain" id="PRO_5046370218" evidence="13">
    <location>
        <begin position="35"/>
        <end position="835"/>
    </location>
</feature>
<dbReference type="InterPro" id="IPR039426">
    <property type="entry name" value="TonB-dep_rcpt-like"/>
</dbReference>
<dbReference type="RefSeq" id="WP_407329159.1">
    <property type="nucleotide sequence ID" value="NZ_CP136865.1"/>
</dbReference>
<evidence type="ECO:0000256" key="10">
    <source>
        <dbReference type="ARBA" id="ARBA00023237"/>
    </source>
</evidence>
<dbReference type="Pfam" id="PF07715">
    <property type="entry name" value="Plug"/>
    <property type="match status" value="1"/>
</dbReference>
<evidence type="ECO:0000313" key="16">
    <source>
        <dbReference type="EMBL" id="WOJ98012.1"/>
    </source>
</evidence>
<feature type="domain" description="TonB-dependent receptor plug" evidence="15">
    <location>
        <begin position="51"/>
        <end position="156"/>
    </location>
</feature>
<name>A0ABZ0IG42_9GAMM</name>
<dbReference type="PANTHER" id="PTHR32552:SF81">
    <property type="entry name" value="TONB-DEPENDENT OUTER MEMBRANE RECEPTOR"/>
    <property type="match status" value="1"/>
</dbReference>
<evidence type="ECO:0000256" key="9">
    <source>
        <dbReference type="ARBA" id="ARBA00023136"/>
    </source>
</evidence>
<dbReference type="PROSITE" id="PS52016">
    <property type="entry name" value="TONB_DEPENDENT_REC_3"/>
    <property type="match status" value="1"/>
</dbReference>
<dbReference type="InterPro" id="IPR012910">
    <property type="entry name" value="Plug_dom"/>
</dbReference>
<evidence type="ECO:0000256" key="5">
    <source>
        <dbReference type="ARBA" id="ARBA00022692"/>
    </source>
</evidence>
<comment type="subcellular location">
    <subcellularLocation>
        <location evidence="1 11">Cell outer membrane</location>
        <topology evidence="1 11">Multi-pass membrane protein</topology>
    </subcellularLocation>
</comment>
<sequence length="835" mass="90610">MPVNTAQNKTFFKPGILSTAVAAALISGADFAQAQLEEVIVTASRRAESMQDVAISMLSKSGEDIKDMGITRAAEFAVDIPAVTMSQSPIGNFIFIRGIGTAGVNQGIELSVSMFHDGVYMGRHQLSRAPFMDLERVEVLRGPQSILFGKNTIGGAIHLITAKPTEEVEGSVSALYGNYGEQEISAVLSGPITDNLSGRIAVRGYQMDGYLDNIMTGEDGPERDDKTIRMQLAWDATDNLSITGKWESSEFEQTQQFTQLTVNDPTGTGVAFGGLNSALVAVGSGTGIGAERFDDERAVDNDGGVVLGQVVPEYAGLPGFPDKPEFSNNEMDLGTLTIDWAVGDHTVTAITGYAEYNYRDVCDCDFAAIPLIQVDATEDYDQFSQEIRLTSPGGEKLDYIVGMYYQESDLQYRSIEGFGTSLASPLLGAPAILTPNLTRDYSMSQDQEMWAVFASGTYSFTDTTRLTAGIRYFDESKTASHVLDKNFTGGWDYSAGVGAPPGTVVYGDTAAEYDRFLSDFAGTALTAISEGIYGGLLGTFEHDIQNRTRDEQDINWILTLEQDLNENTMVFGTVSTGTKGGGFDGRFLQTNDSPFFEYEEETAISYELGIKTYLFDNTMSINATAFFSTVEDYQVSIFDGATAFFVQNAAEVETSGLEIDMKWAPTDGLVVSFAGTYLNAEYSDFPNAPCWTVSGTEPVDRGNCVNRGAPDASRDATGDTNLFSPEFAFNFNVDYSMPVGDSLVARGILNVNYSDEFFAASDLDPIYAGQDAYTMYDLRFSLGRQDGTWDVALIGKNLTDELISGNSNDQPLVPGNGFASTDRLRSYALQATYRF</sequence>
<keyword evidence="4" id="KW-0410">Iron transport</keyword>
<evidence type="ECO:0000256" key="1">
    <source>
        <dbReference type="ARBA" id="ARBA00004571"/>
    </source>
</evidence>
<evidence type="ECO:0000256" key="3">
    <source>
        <dbReference type="ARBA" id="ARBA00022452"/>
    </source>
</evidence>